<evidence type="ECO:0000313" key="2">
    <source>
        <dbReference type="Proteomes" id="UP000230683"/>
    </source>
</evidence>
<dbReference type="AlphaFoldDB" id="A0A2M7X5M9"/>
<gene>
    <name evidence="1" type="ORF">CO178_00030</name>
</gene>
<dbReference type="EMBL" id="PFWY01000002">
    <property type="protein sequence ID" value="PJA41484.1"/>
    <property type="molecule type" value="Genomic_DNA"/>
</dbReference>
<reference evidence="2" key="1">
    <citation type="submission" date="2017-09" db="EMBL/GenBank/DDBJ databases">
        <title>Depth-based differentiation of microbial function through sediment-hosted aquifers and enrichment of novel symbionts in the deep terrestrial subsurface.</title>
        <authorList>
            <person name="Probst A.J."/>
            <person name="Ladd B."/>
            <person name="Jarett J.K."/>
            <person name="Geller-Mcgrath D.E."/>
            <person name="Sieber C.M.K."/>
            <person name="Emerson J.B."/>
            <person name="Anantharaman K."/>
            <person name="Thomas B.C."/>
            <person name="Malmstrom R."/>
            <person name="Stieglmeier M."/>
            <person name="Klingl A."/>
            <person name="Woyke T."/>
            <person name="Ryan C.M."/>
            <person name="Banfield J.F."/>
        </authorList>
    </citation>
    <scope>NUCLEOTIDE SEQUENCE [LARGE SCALE GENOMIC DNA]</scope>
</reference>
<organism evidence="1 2">
    <name type="scientific">candidate division WWE3 bacterium CG_4_9_14_3_um_filter_34_6</name>
    <dbReference type="NCBI Taxonomy" id="1975079"/>
    <lineage>
        <taxon>Bacteria</taxon>
        <taxon>Katanobacteria</taxon>
    </lineage>
</organism>
<evidence type="ECO:0000313" key="1">
    <source>
        <dbReference type="EMBL" id="PJA41484.1"/>
    </source>
</evidence>
<protein>
    <recommendedName>
        <fullName evidence="3">Glycoside hydrolase family 57 N-terminal domain-containing protein</fullName>
    </recommendedName>
</protein>
<sequence length="366" mass="42727">MKQRIALFYHLNLSHYSLTPFLRRLYLREGIKMLAESIKVPVNFSLSAQDLEEIYNKSKCTYKVLFENQFIKFHLSSYSHFLPRDFPKDIDSQLHLGIKTFERLIPKEKILDIGLFAEFDLPKYEDELAIVSKYVKYLLTNYTLIDHSDFKACPGLYKYNLGNGSIRLVCIHKGTFYRKEYHRYLRELSNTDDVINAIGQDRITGDPTVCHVDFEAPIINIVETIKNSTKTKSPPRYDLFQKLQDKFESSNLEFVHLSSALFDDRNYIPQVSSFNELSLQVKRNDYYYKLVGILNDNRNLLLKKSNRPNYMKAINSDNFVFNQKGLKLQGYYDGVKGEINIKRSGNRKKIMDSILKELGIVVQGIC</sequence>
<evidence type="ECO:0008006" key="3">
    <source>
        <dbReference type="Google" id="ProtNLM"/>
    </source>
</evidence>
<comment type="caution">
    <text evidence="1">The sequence shown here is derived from an EMBL/GenBank/DDBJ whole genome shotgun (WGS) entry which is preliminary data.</text>
</comment>
<dbReference type="Proteomes" id="UP000230683">
    <property type="component" value="Unassembled WGS sequence"/>
</dbReference>
<accession>A0A2M7X5M9</accession>
<name>A0A2M7X5M9_UNCKA</name>
<proteinExistence type="predicted"/>